<protein>
    <submittedName>
        <fullName evidence="2">PREDICTED: Retrovirus-related Pol poly from transposon TNT</fullName>
    </submittedName>
</protein>
<evidence type="ECO:0000313" key="3">
    <source>
        <dbReference type="Proteomes" id="UP000327085"/>
    </source>
</evidence>
<dbReference type="AlphaFoldDB" id="A0A5E4GHW3"/>
<feature type="region of interest" description="Disordered" evidence="1">
    <location>
        <begin position="1"/>
        <end position="33"/>
    </location>
</feature>
<name>A0A5E4GHW3_PRUDU</name>
<feature type="compositionally biased region" description="Basic and acidic residues" evidence="1">
    <location>
        <begin position="1"/>
        <end position="16"/>
    </location>
</feature>
<feature type="non-terminal residue" evidence="2">
    <location>
        <position position="140"/>
    </location>
</feature>
<organism evidence="2 3">
    <name type="scientific">Prunus dulcis</name>
    <name type="common">Almond</name>
    <name type="synonym">Amygdalus dulcis</name>
    <dbReference type="NCBI Taxonomy" id="3755"/>
    <lineage>
        <taxon>Eukaryota</taxon>
        <taxon>Viridiplantae</taxon>
        <taxon>Streptophyta</taxon>
        <taxon>Embryophyta</taxon>
        <taxon>Tracheophyta</taxon>
        <taxon>Spermatophyta</taxon>
        <taxon>Magnoliopsida</taxon>
        <taxon>eudicotyledons</taxon>
        <taxon>Gunneridae</taxon>
        <taxon>Pentapetalae</taxon>
        <taxon>rosids</taxon>
        <taxon>fabids</taxon>
        <taxon>Rosales</taxon>
        <taxon>Rosaceae</taxon>
        <taxon>Amygdaloideae</taxon>
        <taxon>Amygdaleae</taxon>
        <taxon>Prunus</taxon>
    </lineage>
</organism>
<gene>
    <name evidence="2" type="ORF">ALMOND_2B006402</name>
</gene>
<dbReference type="Pfam" id="PF14223">
    <property type="entry name" value="Retrotran_gag_2"/>
    <property type="match status" value="1"/>
</dbReference>
<dbReference type="Proteomes" id="UP000327085">
    <property type="component" value="Unassembled WGS sequence"/>
</dbReference>
<evidence type="ECO:0000313" key="2">
    <source>
        <dbReference type="EMBL" id="VVA39122.1"/>
    </source>
</evidence>
<evidence type="ECO:0000256" key="1">
    <source>
        <dbReference type="SAM" id="MobiDB-lite"/>
    </source>
</evidence>
<accession>A0A5E4GHW3</accession>
<proteinExistence type="predicted"/>
<dbReference type="EMBL" id="CABIKO010000743">
    <property type="protein sequence ID" value="VVA39122.1"/>
    <property type="molecule type" value="Genomic_DNA"/>
</dbReference>
<sequence length="140" mass="16585">MAGEKDEVLKEKEKESASSSSAPTSNRHPIATTRLEVDKFNGSNNFGMWQCEVMDVLYQQELDMVLEDKPEDIDDKQWTRNNLHACAAIRSFLDKELKYPYMKETSAKKLWMKLEEKYMTKSAENRLFLKKRLFRFQYRS</sequence>
<dbReference type="InParanoid" id="A0A5E4GHW3"/>
<dbReference type="OMA" id="NDAWEDM"/>
<dbReference type="Gramene" id="VVA39122">
    <property type="protein sequence ID" value="VVA39122"/>
    <property type="gene ID" value="Prudul26B006402"/>
</dbReference>
<reference evidence="3" key="1">
    <citation type="journal article" date="2020" name="Plant J.">
        <title>Transposons played a major role in the diversification between the closely related almond and peach genomes: results from the almond genome sequence.</title>
        <authorList>
            <person name="Alioto T."/>
            <person name="Alexiou K.G."/>
            <person name="Bardil A."/>
            <person name="Barteri F."/>
            <person name="Castanera R."/>
            <person name="Cruz F."/>
            <person name="Dhingra A."/>
            <person name="Duval H."/>
            <person name="Fernandez I Marti A."/>
            <person name="Frias L."/>
            <person name="Galan B."/>
            <person name="Garcia J.L."/>
            <person name="Howad W."/>
            <person name="Gomez-Garrido J."/>
            <person name="Gut M."/>
            <person name="Julca I."/>
            <person name="Morata J."/>
            <person name="Puigdomenech P."/>
            <person name="Ribeca P."/>
            <person name="Rubio Cabetas M.J."/>
            <person name="Vlasova A."/>
            <person name="Wirthensohn M."/>
            <person name="Garcia-Mas J."/>
            <person name="Gabaldon T."/>
            <person name="Casacuberta J.M."/>
            <person name="Arus P."/>
        </authorList>
    </citation>
    <scope>NUCLEOTIDE SEQUENCE [LARGE SCALE GENOMIC DNA]</scope>
    <source>
        <strain evidence="3">cv. Texas</strain>
    </source>
</reference>